<feature type="transmembrane region" description="Helical" evidence="13">
    <location>
        <begin position="480"/>
        <end position="500"/>
    </location>
</feature>
<feature type="transmembrane region" description="Helical" evidence="13">
    <location>
        <begin position="520"/>
        <end position="541"/>
    </location>
</feature>
<evidence type="ECO:0000313" key="15">
    <source>
        <dbReference type="Proteomes" id="UP000008744"/>
    </source>
</evidence>
<evidence type="ECO:0000256" key="4">
    <source>
        <dbReference type="ARBA" id="ARBA00022692"/>
    </source>
</evidence>
<comment type="function">
    <text evidence="10">Odorant receptor which mediates acceptance or avoidance behavior, depending on its substrates. The odorant receptor repertoire encodes a large collection of odor stimuli that vary widely in identity, intensity, and duration. May form a complex with Orco to form odorant-sensing units, providing sensitive and prolonged odorant signaling and calcium permeability.</text>
</comment>
<evidence type="ECO:0000256" key="7">
    <source>
        <dbReference type="ARBA" id="ARBA00023136"/>
    </source>
</evidence>
<evidence type="ECO:0000256" key="11">
    <source>
        <dbReference type="ARBA" id="ARBA00037946"/>
    </source>
</evidence>
<evidence type="ECO:0000256" key="6">
    <source>
        <dbReference type="ARBA" id="ARBA00022989"/>
    </source>
</evidence>
<dbReference type="Pfam" id="PF02949">
    <property type="entry name" value="7tm_6"/>
    <property type="match status" value="2"/>
</dbReference>
<dbReference type="eggNOG" id="ENOG502SV87">
    <property type="taxonomic scope" value="Eukaryota"/>
</dbReference>
<comment type="similarity">
    <text evidence="11">Belongs to the insect chemoreceptor superfamily. Heteromeric odorant receptor channel (TC 1.A.69) family. Or2a subfamily.</text>
</comment>
<dbReference type="PANTHER" id="PTHR21137:SF37">
    <property type="entry name" value="ODORANT RECEPTOR 46A, ISOFORM B-RELATED"/>
    <property type="match status" value="1"/>
</dbReference>
<feature type="transmembrane region" description="Helical" evidence="13">
    <location>
        <begin position="168"/>
        <end position="191"/>
    </location>
</feature>
<evidence type="ECO:0000256" key="1">
    <source>
        <dbReference type="ARBA" id="ARBA00004651"/>
    </source>
</evidence>
<dbReference type="PANTHER" id="PTHR21137">
    <property type="entry name" value="ODORANT RECEPTOR"/>
    <property type="match status" value="1"/>
</dbReference>
<dbReference type="AlphaFoldDB" id="B4GBS4"/>
<dbReference type="Proteomes" id="UP000008744">
    <property type="component" value="Unassembled WGS sequence"/>
</dbReference>
<keyword evidence="4 13" id="KW-0812">Transmembrane</keyword>
<evidence type="ECO:0000313" key="14">
    <source>
        <dbReference type="EMBL" id="EDW32332.1"/>
    </source>
</evidence>
<organism evidence="15">
    <name type="scientific">Drosophila persimilis</name>
    <name type="common">Fruit fly</name>
    <dbReference type="NCBI Taxonomy" id="7234"/>
    <lineage>
        <taxon>Eukaryota</taxon>
        <taxon>Metazoa</taxon>
        <taxon>Ecdysozoa</taxon>
        <taxon>Arthropoda</taxon>
        <taxon>Hexapoda</taxon>
        <taxon>Insecta</taxon>
        <taxon>Pterygota</taxon>
        <taxon>Neoptera</taxon>
        <taxon>Endopterygota</taxon>
        <taxon>Diptera</taxon>
        <taxon>Brachycera</taxon>
        <taxon>Muscomorpha</taxon>
        <taxon>Ephydroidea</taxon>
        <taxon>Drosophilidae</taxon>
        <taxon>Drosophila</taxon>
        <taxon>Sophophora</taxon>
    </lineage>
</organism>
<evidence type="ECO:0000256" key="2">
    <source>
        <dbReference type="ARBA" id="ARBA00022475"/>
    </source>
</evidence>
<dbReference type="EMBL" id="CH479181">
    <property type="protein sequence ID" value="EDW32332.1"/>
    <property type="molecule type" value="Genomic_DNA"/>
</dbReference>
<dbReference type="PhylomeDB" id="B4GBS4"/>
<comment type="subunit">
    <text evidence="12">Interacts with Orco. Complexes exist early in the endomembrane system in olfactory sensory neurons (OSNs), coupling these complexes to the conserved ciliary trafficking pathway.</text>
</comment>
<reference evidence="14 15" key="1">
    <citation type="journal article" date="2007" name="Nature">
        <title>Evolution of genes and genomes on the Drosophila phylogeny.</title>
        <authorList>
            <consortium name="Drosophila 12 Genomes Consortium"/>
            <person name="Clark A.G."/>
            <person name="Eisen M.B."/>
            <person name="Smith D.R."/>
            <person name="Bergman C.M."/>
            <person name="Oliver B."/>
            <person name="Markow T.A."/>
            <person name="Kaufman T.C."/>
            <person name="Kellis M."/>
            <person name="Gelbart W."/>
            <person name="Iyer V.N."/>
            <person name="Pollard D.A."/>
            <person name="Sackton T.B."/>
            <person name="Larracuente A.M."/>
            <person name="Singh N.D."/>
            <person name="Abad J.P."/>
            <person name="Abt D.N."/>
            <person name="Adryan B."/>
            <person name="Aguade M."/>
            <person name="Akashi H."/>
            <person name="Anderson W.W."/>
            <person name="Aquadro C.F."/>
            <person name="Ardell D.H."/>
            <person name="Arguello R."/>
            <person name="Artieri C.G."/>
            <person name="Barbash D.A."/>
            <person name="Barker D."/>
            <person name="Barsanti P."/>
            <person name="Batterham P."/>
            <person name="Batzoglou S."/>
            <person name="Begun D."/>
            <person name="Bhutkar A."/>
            <person name="Blanco E."/>
            <person name="Bosak S.A."/>
            <person name="Bradley R.K."/>
            <person name="Brand A.D."/>
            <person name="Brent M.R."/>
            <person name="Brooks A.N."/>
            <person name="Brown R.H."/>
            <person name="Butlin R.K."/>
            <person name="Caggese C."/>
            <person name="Calvi B.R."/>
            <person name="Bernardo de Carvalho A."/>
            <person name="Caspi A."/>
            <person name="Castrezana S."/>
            <person name="Celniker S.E."/>
            <person name="Chang J.L."/>
            <person name="Chapple C."/>
            <person name="Chatterji S."/>
            <person name="Chinwalla A."/>
            <person name="Civetta A."/>
            <person name="Clifton S.W."/>
            <person name="Comeron J.M."/>
            <person name="Costello J.C."/>
            <person name="Coyne J.A."/>
            <person name="Daub J."/>
            <person name="David R.G."/>
            <person name="Delcher A.L."/>
            <person name="Delehaunty K."/>
            <person name="Do C.B."/>
            <person name="Ebling H."/>
            <person name="Edwards K."/>
            <person name="Eickbush T."/>
            <person name="Evans J.D."/>
            <person name="Filipski A."/>
            <person name="Findeiss S."/>
            <person name="Freyhult E."/>
            <person name="Fulton L."/>
            <person name="Fulton R."/>
            <person name="Garcia A.C."/>
            <person name="Gardiner A."/>
            <person name="Garfield D.A."/>
            <person name="Garvin B.E."/>
            <person name="Gibson G."/>
            <person name="Gilbert D."/>
            <person name="Gnerre S."/>
            <person name="Godfrey J."/>
            <person name="Good R."/>
            <person name="Gotea V."/>
            <person name="Gravely B."/>
            <person name="Greenberg A.J."/>
            <person name="Griffiths-Jones S."/>
            <person name="Gross S."/>
            <person name="Guigo R."/>
            <person name="Gustafson E.A."/>
            <person name="Haerty W."/>
            <person name="Hahn M.W."/>
            <person name="Halligan D.L."/>
            <person name="Halpern A.L."/>
            <person name="Halter G.M."/>
            <person name="Han M.V."/>
            <person name="Heger A."/>
            <person name="Hillier L."/>
            <person name="Hinrichs A.S."/>
            <person name="Holmes I."/>
            <person name="Hoskins R.A."/>
            <person name="Hubisz M.J."/>
            <person name="Hultmark D."/>
            <person name="Huntley M.A."/>
            <person name="Jaffe D.B."/>
            <person name="Jagadeeshan S."/>
            <person name="Jeck W.R."/>
            <person name="Johnson J."/>
            <person name="Jones C.D."/>
            <person name="Jordan W.C."/>
            <person name="Karpen G.H."/>
            <person name="Kataoka E."/>
            <person name="Keightley P.D."/>
            <person name="Kheradpour P."/>
            <person name="Kirkness E.F."/>
            <person name="Koerich L.B."/>
            <person name="Kristiansen K."/>
            <person name="Kudrna D."/>
            <person name="Kulathinal R.J."/>
            <person name="Kumar S."/>
            <person name="Kwok R."/>
            <person name="Lander E."/>
            <person name="Langley C.H."/>
            <person name="Lapoint R."/>
            <person name="Lazzaro B.P."/>
            <person name="Lee S.J."/>
            <person name="Levesque L."/>
            <person name="Li R."/>
            <person name="Lin C.F."/>
            <person name="Lin M.F."/>
            <person name="Lindblad-Toh K."/>
            <person name="Llopart A."/>
            <person name="Long M."/>
            <person name="Low L."/>
            <person name="Lozovsky E."/>
            <person name="Lu J."/>
            <person name="Luo M."/>
            <person name="Machado C.A."/>
            <person name="Makalowski W."/>
            <person name="Marzo M."/>
            <person name="Matsuda M."/>
            <person name="Matzkin L."/>
            <person name="McAllister B."/>
            <person name="McBride C.S."/>
            <person name="McKernan B."/>
            <person name="McKernan K."/>
            <person name="Mendez-Lago M."/>
            <person name="Minx P."/>
            <person name="Mollenhauer M.U."/>
            <person name="Montooth K."/>
            <person name="Mount S.M."/>
            <person name="Mu X."/>
            <person name="Myers E."/>
            <person name="Negre B."/>
            <person name="Newfeld S."/>
            <person name="Nielsen R."/>
            <person name="Noor M.A."/>
            <person name="O'Grady P."/>
            <person name="Pachter L."/>
            <person name="Papaceit M."/>
            <person name="Parisi M.J."/>
            <person name="Parisi M."/>
            <person name="Parts L."/>
            <person name="Pedersen J.S."/>
            <person name="Pesole G."/>
            <person name="Phillippy A.M."/>
            <person name="Ponting C.P."/>
            <person name="Pop M."/>
            <person name="Porcelli D."/>
            <person name="Powell J.R."/>
            <person name="Prohaska S."/>
            <person name="Pruitt K."/>
            <person name="Puig M."/>
            <person name="Quesneville H."/>
            <person name="Ram K.R."/>
            <person name="Rand D."/>
            <person name="Rasmussen M.D."/>
            <person name="Reed L.K."/>
            <person name="Reenan R."/>
            <person name="Reily A."/>
            <person name="Remington K.A."/>
            <person name="Rieger T.T."/>
            <person name="Ritchie M.G."/>
            <person name="Robin C."/>
            <person name="Rogers Y.H."/>
            <person name="Rohde C."/>
            <person name="Rozas J."/>
            <person name="Rubenfield M.J."/>
            <person name="Ruiz A."/>
            <person name="Russo S."/>
            <person name="Salzberg S.L."/>
            <person name="Sanchez-Gracia A."/>
            <person name="Saranga D.J."/>
            <person name="Sato H."/>
            <person name="Schaeffer S.W."/>
            <person name="Schatz M.C."/>
            <person name="Schlenke T."/>
            <person name="Schwartz R."/>
            <person name="Segarra C."/>
            <person name="Singh R.S."/>
            <person name="Sirot L."/>
            <person name="Sirota M."/>
            <person name="Sisneros N.B."/>
            <person name="Smith C.D."/>
            <person name="Smith T.F."/>
            <person name="Spieth J."/>
            <person name="Stage D.E."/>
            <person name="Stark A."/>
            <person name="Stephan W."/>
            <person name="Strausberg R.L."/>
            <person name="Strempel S."/>
            <person name="Sturgill D."/>
            <person name="Sutton G."/>
            <person name="Sutton G.G."/>
            <person name="Tao W."/>
            <person name="Teichmann S."/>
            <person name="Tobari Y.N."/>
            <person name="Tomimura Y."/>
            <person name="Tsolas J.M."/>
            <person name="Valente V.L."/>
            <person name="Venter E."/>
            <person name="Venter J.C."/>
            <person name="Vicario S."/>
            <person name="Vieira F.G."/>
            <person name="Vilella A.J."/>
            <person name="Villasante A."/>
            <person name="Walenz B."/>
            <person name="Wang J."/>
            <person name="Wasserman M."/>
            <person name="Watts T."/>
            <person name="Wilson D."/>
            <person name="Wilson R.K."/>
            <person name="Wing R.A."/>
            <person name="Wolfner M.F."/>
            <person name="Wong A."/>
            <person name="Wong G.K."/>
            <person name="Wu C.I."/>
            <person name="Wu G."/>
            <person name="Yamamoto D."/>
            <person name="Yang H.P."/>
            <person name="Yang S.P."/>
            <person name="Yorke J.A."/>
            <person name="Yoshida K."/>
            <person name="Zdobnov E."/>
            <person name="Zhang P."/>
            <person name="Zhang Y."/>
            <person name="Zimin A.V."/>
            <person name="Baldwin J."/>
            <person name="Abdouelleil A."/>
            <person name="Abdulkadir J."/>
            <person name="Abebe A."/>
            <person name="Abera B."/>
            <person name="Abreu J."/>
            <person name="Acer S.C."/>
            <person name="Aftuck L."/>
            <person name="Alexander A."/>
            <person name="An P."/>
            <person name="Anderson E."/>
            <person name="Anderson S."/>
            <person name="Arachi H."/>
            <person name="Azer M."/>
            <person name="Bachantsang P."/>
            <person name="Barry A."/>
            <person name="Bayul T."/>
            <person name="Berlin A."/>
            <person name="Bessette D."/>
            <person name="Bloom T."/>
            <person name="Blye J."/>
            <person name="Boguslavskiy L."/>
            <person name="Bonnet C."/>
            <person name="Boukhgalter B."/>
            <person name="Bourzgui I."/>
            <person name="Brown A."/>
            <person name="Cahill P."/>
            <person name="Channer S."/>
            <person name="Cheshatsang Y."/>
            <person name="Chuda L."/>
            <person name="Citroen M."/>
            <person name="Collymore A."/>
            <person name="Cooke P."/>
            <person name="Costello M."/>
            <person name="D'Aco K."/>
            <person name="Daza R."/>
            <person name="De Haan G."/>
            <person name="DeGray S."/>
            <person name="DeMaso C."/>
            <person name="Dhargay N."/>
            <person name="Dooley K."/>
            <person name="Dooley E."/>
            <person name="Doricent M."/>
            <person name="Dorje P."/>
            <person name="Dorjee K."/>
            <person name="Dupes A."/>
            <person name="Elong R."/>
            <person name="Falk J."/>
            <person name="Farina A."/>
            <person name="Faro S."/>
            <person name="Ferguson D."/>
            <person name="Fisher S."/>
            <person name="Foley C.D."/>
            <person name="Franke A."/>
            <person name="Friedrich D."/>
            <person name="Gadbois L."/>
            <person name="Gearin G."/>
            <person name="Gearin C.R."/>
            <person name="Giannoukos G."/>
            <person name="Goode T."/>
            <person name="Graham J."/>
            <person name="Grandbois E."/>
            <person name="Grewal S."/>
            <person name="Gyaltsen K."/>
            <person name="Hafez N."/>
            <person name="Hagos B."/>
            <person name="Hall J."/>
            <person name="Henson C."/>
            <person name="Hollinger A."/>
            <person name="Honan T."/>
            <person name="Huard M.D."/>
            <person name="Hughes L."/>
            <person name="Hurhula B."/>
            <person name="Husby M.E."/>
            <person name="Kamat A."/>
            <person name="Kanga B."/>
            <person name="Kashin S."/>
            <person name="Khazanovich D."/>
            <person name="Kisner P."/>
            <person name="Lance K."/>
            <person name="Lara M."/>
            <person name="Lee W."/>
            <person name="Lennon N."/>
            <person name="Letendre F."/>
            <person name="LeVine R."/>
            <person name="Lipovsky A."/>
            <person name="Liu X."/>
            <person name="Liu J."/>
            <person name="Liu S."/>
            <person name="Lokyitsang T."/>
            <person name="Lokyitsang Y."/>
            <person name="Lubonja R."/>
            <person name="Lui A."/>
            <person name="MacDonald P."/>
            <person name="Magnisalis V."/>
            <person name="Maru K."/>
            <person name="Matthews C."/>
            <person name="McCusker W."/>
            <person name="McDonough S."/>
            <person name="Mehta T."/>
            <person name="Meldrim J."/>
            <person name="Meneus L."/>
            <person name="Mihai O."/>
            <person name="Mihalev A."/>
            <person name="Mihova T."/>
            <person name="Mittelman R."/>
            <person name="Mlenga V."/>
            <person name="Montmayeur A."/>
            <person name="Mulrain L."/>
            <person name="Navidi A."/>
            <person name="Naylor J."/>
            <person name="Negash T."/>
            <person name="Nguyen T."/>
            <person name="Nguyen N."/>
            <person name="Nicol R."/>
            <person name="Norbu C."/>
            <person name="Norbu N."/>
            <person name="Novod N."/>
            <person name="O'Neill B."/>
            <person name="Osman S."/>
            <person name="Markiewicz E."/>
            <person name="Oyono O.L."/>
            <person name="Patti C."/>
            <person name="Phunkhang P."/>
            <person name="Pierre F."/>
            <person name="Priest M."/>
            <person name="Raghuraman S."/>
            <person name="Rege F."/>
            <person name="Reyes R."/>
            <person name="Rise C."/>
            <person name="Rogov P."/>
            <person name="Ross K."/>
            <person name="Ryan E."/>
            <person name="Settipalli S."/>
            <person name="Shea T."/>
            <person name="Sherpa N."/>
            <person name="Shi L."/>
            <person name="Shih D."/>
            <person name="Sparrow T."/>
            <person name="Spaulding J."/>
            <person name="Stalker J."/>
            <person name="Stange-Thomann N."/>
            <person name="Stavropoulos S."/>
            <person name="Stone C."/>
            <person name="Strader C."/>
            <person name="Tesfaye S."/>
            <person name="Thomson T."/>
            <person name="Thoulutsang Y."/>
            <person name="Thoulutsang D."/>
            <person name="Topham K."/>
            <person name="Topping I."/>
            <person name="Tsamla T."/>
            <person name="Vassiliev H."/>
            <person name="Vo A."/>
            <person name="Wangchuk T."/>
            <person name="Wangdi T."/>
            <person name="Weiand M."/>
            <person name="Wilkinson J."/>
            <person name="Wilson A."/>
            <person name="Yadav S."/>
            <person name="Young G."/>
            <person name="Yu Q."/>
            <person name="Zembek L."/>
            <person name="Zhong D."/>
            <person name="Zimmer A."/>
            <person name="Zwirko Z."/>
            <person name="Jaffe D.B."/>
            <person name="Alvarez P."/>
            <person name="Brockman W."/>
            <person name="Butler J."/>
            <person name="Chin C."/>
            <person name="Gnerre S."/>
            <person name="Grabherr M."/>
            <person name="Kleber M."/>
            <person name="Mauceli E."/>
            <person name="MacCallum I."/>
        </authorList>
    </citation>
    <scope>NUCLEOTIDE SEQUENCE [LARGE SCALE GENOMIC DNA]</scope>
    <source>
        <strain evidence="15">MSH-3 / Tucson 14011-0111.49</strain>
    </source>
</reference>
<keyword evidence="2" id="KW-1003">Cell membrane</keyword>
<dbReference type="GO" id="GO:0005886">
    <property type="term" value="C:plasma membrane"/>
    <property type="evidence" value="ECO:0007669"/>
    <property type="project" value="UniProtKB-SubCell"/>
</dbReference>
<evidence type="ECO:0000256" key="8">
    <source>
        <dbReference type="ARBA" id="ARBA00023170"/>
    </source>
</evidence>
<dbReference type="OrthoDB" id="5846619at2759"/>
<keyword evidence="15" id="KW-1185">Reference proteome</keyword>
<dbReference type="GO" id="GO:0004984">
    <property type="term" value="F:olfactory receptor activity"/>
    <property type="evidence" value="ECO:0007669"/>
    <property type="project" value="InterPro"/>
</dbReference>
<proteinExistence type="inferred from homology"/>
<feature type="transmembrane region" description="Helical" evidence="13">
    <location>
        <begin position="389"/>
        <end position="411"/>
    </location>
</feature>
<feature type="transmembrane region" description="Helical" evidence="13">
    <location>
        <begin position="37"/>
        <end position="57"/>
    </location>
</feature>
<feature type="transmembrane region" description="Helical" evidence="13">
    <location>
        <begin position="129"/>
        <end position="148"/>
    </location>
</feature>
<gene>
    <name evidence="14" type="primary">Dper\GL11580</name>
    <name evidence="14" type="ORF">Dper_GL11580</name>
</gene>
<evidence type="ECO:0000256" key="9">
    <source>
        <dbReference type="ARBA" id="ARBA00023224"/>
    </source>
</evidence>
<dbReference type="GO" id="GO:0005549">
    <property type="term" value="F:odorant binding"/>
    <property type="evidence" value="ECO:0007669"/>
    <property type="project" value="InterPro"/>
</dbReference>
<keyword evidence="9" id="KW-0807">Transducer</keyword>
<feature type="transmembrane region" description="Helical" evidence="13">
    <location>
        <begin position="286"/>
        <end position="307"/>
    </location>
</feature>
<keyword evidence="5" id="KW-0552">Olfaction</keyword>
<evidence type="ECO:0000256" key="5">
    <source>
        <dbReference type="ARBA" id="ARBA00022725"/>
    </source>
</evidence>
<evidence type="ECO:0000256" key="12">
    <source>
        <dbReference type="ARBA" id="ARBA00038679"/>
    </source>
</evidence>
<keyword evidence="7 13" id="KW-0472">Membrane</keyword>
<evidence type="ECO:0000256" key="3">
    <source>
        <dbReference type="ARBA" id="ARBA00022606"/>
    </source>
</evidence>
<feature type="transmembrane region" description="Helical" evidence="13">
    <location>
        <begin position="635"/>
        <end position="658"/>
    </location>
</feature>
<feature type="transmembrane region" description="Helical" evidence="13">
    <location>
        <begin position="601"/>
        <end position="623"/>
    </location>
</feature>
<feature type="transmembrane region" description="Helical" evidence="13">
    <location>
        <begin position="63"/>
        <end position="80"/>
    </location>
</feature>
<comment type="subcellular location">
    <subcellularLocation>
        <location evidence="1">Cell membrane</location>
        <topology evidence="1">Multi-pass membrane protein</topology>
    </subcellularLocation>
</comment>
<keyword evidence="3" id="KW-0716">Sensory transduction</keyword>
<accession>B4GBS4</accession>
<keyword evidence="6 13" id="KW-1133">Transmembrane helix</keyword>
<evidence type="ECO:0000256" key="13">
    <source>
        <dbReference type="SAM" id="Phobius"/>
    </source>
</evidence>
<dbReference type="InterPro" id="IPR004117">
    <property type="entry name" value="7tm6_olfct_rcpt"/>
</dbReference>
<dbReference type="OMA" id="FIKCQLD"/>
<dbReference type="HOGENOM" id="CLU_378694_0_0_1"/>
<keyword evidence="8" id="KW-0675">Receptor</keyword>
<sequence>MSKRAEIFYKGQTFIFNIYSLMPQEQRWKRILHEINYWHVMGFWVLLFDLLLVLHVVSNLNNMFEIVRAIFVLATSAGHTTKLISVKMNNVALQQLFDRLDDEDFRPEGPEERAIFAAACETTRKTRDYYAALSFAALAMILIPQFVLDWSHLPLGTYNPFDDNPGSAGYWLLYCYQCLALSTSCLTNIGFDSLCCSLFIFVNCQLEILALRVQKIGQGKENGNTKMSIDVQLKQCIRFHMAIVDLAETIERRLCTPISMQIFCSVLVLTANFYAIALLSDEKMALFKFVTYQACMLMQIFMLCYFAGEVTHCSAELPHRLYNTNWVDWSRSDRRNALLFMQRLHYELRIRTINPSRAFDLALFSSILGIWKLPDGATGQQRRWHQLRFCSIFAILSGMLLLFAMELAGSIAHLREILKVFYMFATEISCMTKLMHMKLKSRKLAGLVTMMKSSSFSTKSEQEEQLMEAGRVSVVNLRNLYGISSLVTATLILLVPFFAGNSELPLTMYELCSIEGRMCYWVLFLTHAVSLMSTCCLNIAFESVAYSVLTYLRVQVQMFALRLQQLGPAETPQDNQRIARELRECSAHYNRIVQLKDLVEVFIKVPGSVQLMCSILVLVSNLFDMSTISIANGEAIYMTKTCIYQLVMLWQIFIICYASNEVTIHSSRLCHSIYKSQWTSWNKENRQMIVLMMQRLDSPLSLRTINPTFTFSLEAFGSIVNCSYSYFALLKRVNS</sequence>
<dbReference type="GO" id="GO:0007165">
    <property type="term" value="P:signal transduction"/>
    <property type="evidence" value="ECO:0007669"/>
    <property type="project" value="UniProtKB-KW"/>
</dbReference>
<name>B4GBS4_DROPE</name>
<protein>
    <submittedName>
        <fullName evidence="14">GL11580</fullName>
    </submittedName>
</protein>
<evidence type="ECO:0000256" key="10">
    <source>
        <dbReference type="ARBA" id="ARBA00037764"/>
    </source>
</evidence>
<feature type="transmembrane region" description="Helical" evidence="13">
    <location>
        <begin position="262"/>
        <end position="280"/>
    </location>
</feature>